<comment type="similarity">
    <text evidence="3">Belongs to the glycosyltransferase 9 family.</text>
</comment>
<evidence type="ECO:0000256" key="2">
    <source>
        <dbReference type="ARBA" id="ARBA00022679"/>
    </source>
</evidence>
<dbReference type="InterPro" id="IPR002201">
    <property type="entry name" value="Glyco_trans_9"/>
</dbReference>
<dbReference type="Gene3D" id="3.40.50.2000">
    <property type="entry name" value="Glycogen Phosphorylase B"/>
    <property type="match status" value="2"/>
</dbReference>
<evidence type="ECO:0000256" key="1">
    <source>
        <dbReference type="ARBA" id="ARBA00022676"/>
    </source>
</evidence>
<protein>
    <recommendedName>
        <fullName evidence="4">lipopolysaccharide heptosyltransferase II</fullName>
        <ecNumber evidence="4">2.4.99.24</ecNumber>
    </recommendedName>
</protein>
<dbReference type="InterPro" id="IPR051199">
    <property type="entry name" value="LPS_LOS_Heptosyltrfase"/>
</dbReference>
<sequence length="351" mass="38895">MNICLFLPNWLGDLVMAVPAIRAIRARFGPGARIVGITRPNLAGLLSGSNWINEFWYYDPRTDDPRFDTFATIQRLRTVRWDQAILFTNSLRTALLAVAGGIPERIGYARDGRAALLTHALPVPRDGGQIRRVPMVDYYLGLARAIGADSDDRRLELPLSLWGEVCADRVWKDLNLPTHGPVIAMHVGGAFGASKCWPPAHFVELARRIVTSTPAWVLFVCGHREREVVRRIAREVSHPKVVSMADQPLDLQTLKSCLHRCTAMVSTDSGPRHMAAALGKPVVTLFGPTWPVVTANPTVESIDLQVSLDCVPCGQPRCPLGHHRCMEELSPDMVFQAVLPYISRTQFRSVA</sequence>
<evidence type="ECO:0000256" key="3">
    <source>
        <dbReference type="ARBA" id="ARBA00043995"/>
    </source>
</evidence>
<dbReference type="EMBL" id="CP018477">
    <property type="protein sequence ID" value="ASV76242.1"/>
    <property type="molecule type" value="Genomic_DNA"/>
</dbReference>
<dbReference type="PANTHER" id="PTHR30160:SF7">
    <property type="entry name" value="ADP-HEPTOSE--LPS HEPTOSYLTRANSFERASE 2"/>
    <property type="match status" value="1"/>
</dbReference>
<dbReference type="OrthoDB" id="9768048at2"/>
<dbReference type="GO" id="GO:0008713">
    <property type="term" value="F:ADP-heptose-lipopolysaccharide heptosyltransferase activity"/>
    <property type="evidence" value="ECO:0007669"/>
    <property type="project" value="UniProtKB-EC"/>
</dbReference>
<dbReference type="EC" id="2.4.99.24" evidence="4"/>
<keyword evidence="7" id="KW-1185">Reference proteome</keyword>
<evidence type="ECO:0000313" key="7">
    <source>
        <dbReference type="Proteomes" id="UP000215086"/>
    </source>
</evidence>
<evidence type="ECO:0000313" key="6">
    <source>
        <dbReference type="EMBL" id="ASV76242.1"/>
    </source>
</evidence>
<dbReference type="RefSeq" id="WP_095416072.1">
    <property type="nucleotide sequence ID" value="NZ_CP018477.1"/>
</dbReference>
<dbReference type="InterPro" id="IPR011910">
    <property type="entry name" value="RfaF"/>
</dbReference>
<dbReference type="PANTHER" id="PTHR30160">
    <property type="entry name" value="TETRAACYLDISACCHARIDE 4'-KINASE-RELATED"/>
    <property type="match status" value="1"/>
</dbReference>
<dbReference type="Proteomes" id="UP000215086">
    <property type="component" value="Chromosome"/>
</dbReference>
<dbReference type="GO" id="GO:0009244">
    <property type="term" value="P:lipopolysaccharide core region biosynthetic process"/>
    <property type="evidence" value="ECO:0007669"/>
    <property type="project" value="TreeGrafter"/>
</dbReference>
<dbReference type="AlphaFoldDB" id="A0A286RJZ1"/>
<gene>
    <name evidence="6" type="ORF">THTE_3641</name>
</gene>
<dbReference type="NCBIfam" id="TIGR02195">
    <property type="entry name" value="heptsyl_trn_II"/>
    <property type="match status" value="1"/>
</dbReference>
<organism evidence="6 7">
    <name type="scientific">Thermogutta terrifontis</name>
    <dbReference type="NCBI Taxonomy" id="1331910"/>
    <lineage>
        <taxon>Bacteria</taxon>
        <taxon>Pseudomonadati</taxon>
        <taxon>Planctomycetota</taxon>
        <taxon>Planctomycetia</taxon>
        <taxon>Pirellulales</taxon>
        <taxon>Thermoguttaceae</taxon>
        <taxon>Thermogutta</taxon>
    </lineage>
</organism>
<name>A0A286RJZ1_9BACT</name>
<comment type="catalytic activity">
    <reaction evidence="5">
        <text>an L-alpha-D-Hep-(1-&gt;5)-[alpha-Kdo-(2-&gt;4)]-alpha-Kdo-(2-&gt;6)-lipid A + ADP-L-glycero-beta-D-manno-heptose = an L-alpha-D-Hep-(1-&gt;3)-L-alpha-D-Hep-(1-&gt;5)-[alpha-Kdo-(2-&gt;4)]-alpha-Kdo-(2-&gt;6)-lipid A + ADP + H(+)</text>
        <dbReference type="Rhea" id="RHEA:74071"/>
        <dbReference type="ChEBI" id="CHEBI:15378"/>
        <dbReference type="ChEBI" id="CHEBI:61506"/>
        <dbReference type="ChEBI" id="CHEBI:193068"/>
        <dbReference type="ChEBI" id="CHEBI:193069"/>
        <dbReference type="ChEBI" id="CHEBI:456216"/>
        <dbReference type="EC" id="2.4.99.24"/>
    </reaction>
</comment>
<proteinExistence type="inferred from homology"/>
<evidence type="ECO:0000256" key="5">
    <source>
        <dbReference type="ARBA" id="ARBA00047503"/>
    </source>
</evidence>
<accession>A0A286RJZ1</accession>
<dbReference type="CDD" id="cd03789">
    <property type="entry name" value="GT9_LPS_heptosyltransferase"/>
    <property type="match status" value="1"/>
</dbReference>
<keyword evidence="1" id="KW-0328">Glycosyltransferase</keyword>
<evidence type="ECO:0000256" key="4">
    <source>
        <dbReference type="ARBA" id="ARBA00044042"/>
    </source>
</evidence>
<keyword evidence="2 6" id="KW-0808">Transferase</keyword>
<dbReference type="Pfam" id="PF01075">
    <property type="entry name" value="Glyco_transf_9"/>
    <property type="match status" value="1"/>
</dbReference>
<reference evidence="6 7" key="1">
    <citation type="journal article" name="Front. Microbiol.">
        <title>Sugar Metabolism of the First Thermophilic Planctomycete Thermogutta terrifontis: Comparative Genomic and Transcriptomic Approaches.</title>
        <authorList>
            <person name="Elcheninov A.G."/>
            <person name="Menzel P."/>
            <person name="Gudbergsdottir S.R."/>
            <person name="Slesarev A.I."/>
            <person name="Kadnikov V.V."/>
            <person name="Krogh A."/>
            <person name="Bonch-Osmolovskaya E.A."/>
            <person name="Peng X."/>
            <person name="Kublanov I.V."/>
        </authorList>
    </citation>
    <scope>NUCLEOTIDE SEQUENCE [LARGE SCALE GENOMIC DNA]</scope>
    <source>
        <strain evidence="6 7">R1</strain>
    </source>
</reference>
<dbReference type="KEGG" id="ttf:THTE_3641"/>
<dbReference type="GO" id="GO:0005829">
    <property type="term" value="C:cytosol"/>
    <property type="evidence" value="ECO:0007669"/>
    <property type="project" value="TreeGrafter"/>
</dbReference>
<dbReference type="SUPFAM" id="SSF53756">
    <property type="entry name" value="UDP-Glycosyltransferase/glycogen phosphorylase"/>
    <property type="match status" value="1"/>
</dbReference>